<proteinExistence type="predicted"/>
<comment type="caution">
    <text evidence="3">The sequence shown here is derived from an EMBL/GenBank/DDBJ whole genome shotgun (WGS) entry which is preliminary data.</text>
</comment>
<dbReference type="InterPro" id="IPR009061">
    <property type="entry name" value="DNA-bd_dom_put_sf"/>
</dbReference>
<dbReference type="CDD" id="cd00592">
    <property type="entry name" value="HTH_MerR-like"/>
    <property type="match status" value="1"/>
</dbReference>
<evidence type="ECO:0000256" key="1">
    <source>
        <dbReference type="ARBA" id="ARBA00023125"/>
    </source>
</evidence>
<dbReference type="Pfam" id="PF00376">
    <property type="entry name" value="MerR"/>
    <property type="match status" value="1"/>
</dbReference>
<protein>
    <submittedName>
        <fullName evidence="3">MerR family transcriptional regulator</fullName>
    </submittedName>
</protein>
<keyword evidence="1" id="KW-0238">DNA-binding</keyword>
<dbReference type="RefSeq" id="WP_344309486.1">
    <property type="nucleotide sequence ID" value="NZ_BAAANY010000008.1"/>
</dbReference>
<dbReference type="SUPFAM" id="SSF46955">
    <property type="entry name" value="Putative DNA-binding domain"/>
    <property type="match status" value="1"/>
</dbReference>
<dbReference type="PANTHER" id="PTHR30204">
    <property type="entry name" value="REDOX-CYCLING DRUG-SENSING TRANSCRIPTIONAL ACTIVATOR SOXR"/>
    <property type="match status" value="1"/>
</dbReference>
<dbReference type="EMBL" id="BAAANY010000008">
    <property type="protein sequence ID" value="GAA1672083.1"/>
    <property type="molecule type" value="Genomic_DNA"/>
</dbReference>
<accession>A0ABN2GJ24</accession>
<keyword evidence="4" id="KW-1185">Reference proteome</keyword>
<dbReference type="PRINTS" id="PR00040">
    <property type="entry name" value="HTHMERR"/>
</dbReference>
<sequence>MITIGQLAASAGCTVKAVRHYHERGLLPEPERDASGYRRYGAEHAIALIKIRTLAEAGVPLSRVKELLAAGEDQFAAAIADIESTLRTRIRRLERTRQQVARLRAGDELFVSTEIADYLRQLEELGLSERGIRIERDLWILMHTVSPHDAASWIADKLTAMADPEFREIYRAYDTAYDWPAADPRLPALADRTRRWLLIQPPSPDHPAPAADPIIVRMIRKDGPATSPSWRRLDELLSNLPVD</sequence>
<name>A0ABN2GJ24_9ACTN</name>
<dbReference type="PANTHER" id="PTHR30204:SF93">
    <property type="entry name" value="HTH MERR-TYPE DOMAIN-CONTAINING PROTEIN"/>
    <property type="match status" value="1"/>
</dbReference>
<evidence type="ECO:0000259" key="2">
    <source>
        <dbReference type="PROSITE" id="PS50937"/>
    </source>
</evidence>
<organism evidence="3 4">
    <name type="scientific">Fodinicola feengrottensis</name>
    <dbReference type="NCBI Taxonomy" id="435914"/>
    <lineage>
        <taxon>Bacteria</taxon>
        <taxon>Bacillati</taxon>
        <taxon>Actinomycetota</taxon>
        <taxon>Actinomycetes</taxon>
        <taxon>Mycobacteriales</taxon>
        <taxon>Fodinicola</taxon>
    </lineage>
</organism>
<dbReference type="Gene3D" id="1.10.1660.10">
    <property type="match status" value="1"/>
</dbReference>
<gene>
    <name evidence="3" type="ORF">GCM10009765_21830</name>
</gene>
<dbReference type="SMART" id="SM00422">
    <property type="entry name" value="HTH_MERR"/>
    <property type="match status" value="1"/>
</dbReference>
<dbReference type="InterPro" id="IPR000551">
    <property type="entry name" value="MerR-type_HTH_dom"/>
</dbReference>
<reference evidence="3 4" key="1">
    <citation type="journal article" date="2019" name="Int. J. Syst. Evol. Microbiol.">
        <title>The Global Catalogue of Microorganisms (GCM) 10K type strain sequencing project: providing services to taxonomists for standard genome sequencing and annotation.</title>
        <authorList>
            <consortium name="The Broad Institute Genomics Platform"/>
            <consortium name="The Broad Institute Genome Sequencing Center for Infectious Disease"/>
            <person name="Wu L."/>
            <person name="Ma J."/>
        </authorList>
    </citation>
    <scope>NUCLEOTIDE SEQUENCE [LARGE SCALE GENOMIC DNA]</scope>
    <source>
        <strain evidence="3 4">JCM 14718</strain>
    </source>
</reference>
<feature type="domain" description="HTH merR-type" evidence="2">
    <location>
        <begin position="1"/>
        <end position="70"/>
    </location>
</feature>
<dbReference type="Proteomes" id="UP001500618">
    <property type="component" value="Unassembled WGS sequence"/>
</dbReference>
<dbReference type="PROSITE" id="PS50937">
    <property type="entry name" value="HTH_MERR_2"/>
    <property type="match status" value="1"/>
</dbReference>
<dbReference type="InterPro" id="IPR047057">
    <property type="entry name" value="MerR_fam"/>
</dbReference>
<evidence type="ECO:0000313" key="4">
    <source>
        <dbReference type="Proteomes" id="UP001500618"/>
    </source>
</evidence>
<evidence type="ECO:0000313" key="3">
    <source>
        <dbReference type="EMBL" id="GAA1672083.1"/>
    </source>
</evidence>